<proteinExistence type="predicted"/>
<accession>A0A0F9QAR2</accession>
<organism evidence="1">
    <name type="scientific">marine sediment metagenome</name>
    <dbReference type="NCBI Taxonomy" id="412755"/>
    <lineage>
        <taxon>unclassified sequences</taxon>
        <taxon>metagenomes</taxon>
        <taxon>ecological metagenomes</taxon>
    </lineage>
</organism>
<sequence>MERKVVFNEDDLPIELCIIIKNDKELCVDIDKTHFHEMFVKKLQKEYNAHWEAIKEKSKLTHTSKLLEKYKKRSDLKGS</sequence>
<dbReference type="EMBL" id="LAZR01001754">
    <property type="protein sequence ID" value="KKN39614.1"/>
    <property type="molecule type" value="Genomic_DNA"/>
</dbReference>
<reference evidence="1" key="1">
    <citation type="journal article" date="2015" name="Nature">
        <title>Complex archaea that bridge the gap between prokaryotes and eukaryotes.</title>
        <authorList>
            <person name="Spang A."/>
            <person name="Saw J.H."/>
            <person name="Jorgensen S.L."/>
            <person name="Zaremba-Niedzwiedzka K."/>
            <person name="Martijn J."/>
            <person name="Lind A.E."/>
            <person name="van Eijk R."/>
            <person name="Schleper C."/>
            <person name="Guy L."/>
            <person name="Ettema T.J."/>
        </authorList>
    </citation>
    <scope>NUCLEOTIDE SEQUENCE</scope>
</reference>
<dbReference type="AlphaFoldDB" id="A0A0F9QAR2"/>
<protein>
    <submittedName>
        <fullName evidence="1">Uncharacterized protein</fullName>
    </submittedName>
</protein>
<name>A0A0F9QAR2_9ZZZZ</name>
<gene>
    <name evidence="1" type="ORF">LCGC14_0741880</name>
</gene>
<comment type="caution">
    <text evidence="1">The sequence shown here is derived from an EMBL/GenBank/DDBJ whole genome shotgun (WGS) entry which is preliminary data.</text>
</comment>
<evidence type="ECO:0000313" key="1">
    <source>
        <dbReference type="EMBL" id="KKN39614.1"/>
    </source>
</evidence>